<dbReference type="RefSeq" id="WP_376846833.1">
    <property type="nucleotide sequence ID" value="NZ_JBHSFW010000011.1"/>
</dbReference>
<dbReference type="EMBL" id="JBHSFW010000011">
    <property type="protein sequence ID" value="MFC4619742.1"/>
    <property type="molecule type" value="Genomic_DNA"/>
</dbReference>
<proteinExistence type="predicted"/>
<comment type="caution">
    <text evidence="1">The sequence shown here is derived from an EMBL/GenBank/DDBJ whole genome shotgun (WGS) entry which is preliminary data.</text>
</comment>
<accession>A0ABV9GNZ6</accession>
<reference evidence="2" key="1">
    <citation type="journal article" date="2019" name="Int. J. Syst. Evol. Microbiol.">
        <title>The Global Catalogue of Microorganisms (GCM) 10K type strain sequencing project: providing services to taxonomists for standard genome sequencing and annotation.</title>
        <authorList>
            <consortium name="The Broad Institute Genomics Platform"/>
            <consortium name="The Broad Institute Genome Sequencing Center for Infectious Disease"/>
            <person name="Wu L."/>
            <person name="Ma J."/>
        </authorList>
    </citation>
    <scope>NUCLEOTIDE SEQUENCE [LARGE SCALE GENOMIC DNA]</scope>
    <source>
        <strain evidence="2">CGMCC 1.16306</strain>
    </source>
</reference>
<evidence type="ECO:0000313" key="2">
    <source>
        <dbReference type="Proteomes" id="UP001596022"/>
    </source>
</evidence>
<sequence>MLPSILKKAAVVVVVLLLFVVFIQYRDYKSDHFKVDQAAFKVKDSMNAVMQEEYDAIPTLQAADRYGITDELNKDITLVDVRRNVRFKKIWLAPGQIYVLYSMNLLKTDQSFKEVPRLEVGKIIFHRLKGKDFTADTKGDTDNPQLHAAPEVYLHRVYQRLVNGFNYNLPLNVIQDNHSFQKDYLDQVDAVTLSDVQVVVGKKKIPIDDVRLPASFHFDKYFIKSIPINRMLHLKGTTVQFNNYKKYFDHSELDFTASHASDTITGFNADIEYARKTGANSMTQFFNLGMGKIYLADKEANKIVIHPREYNYELNQPQTFKVDAKTMKALLADPTKKVKIGKVLGGNVSLSLVKSPVGSAEIHLSFAYSDQKYPHLASMDWMTSSQIEAIPKEERALLTNTHQEIDFVNGKGRKMFTVRMSSEESSEGQDTYIFGMDRIDWFEQSGMTITLKSLVYVDKITADPIAIDLK</sequence>
<gene>
    <name evidence="1" type="ORF">ACFO4N_13575</name>
</gene>
<keyword evidence="2" id="KW-1185">Reference proteome</keyword>
<evidence type="ECO:0008006" key="3">
    <source>
        <dbReference type="Google" id="ProtNLM"/>
    </source>
</evidence>
<organism evidence="1 2">
    <name type="scientific">Camelliibacillus cellulosilyticus</name>
    <dbReference type="NCBI Taxonomy" id="2174486"/>
    <lineage>
        <taxon>Bacteria</taxon>
        <taxon>Bacillati</taxon>
        <taxon>Bacillota</taxon>
        <taxon>Bacilli</taxon>
        <taxon>Bacillales</taxon>
        <taxon>Sporolactobacillaceae</taxon>
        <taxon>Camelliibacillus</taxon>
    </lineage>
</organism>
<dbReference type="Proteomes" id="UP001596022">
    <property type="component" value="Unassembled WGS sequence"/>
</dbReference>
<name>A0ABV9GNZ6_9BACL</name>
<protein>
    <recommendedName>
        <fullName evidence="3">Regulatory protein YycH domain-containing protein</fullName>
    </recommendedName>
</protein>
<evidence type="ECO:0000313" key="1">
    <source>
        <dbReference type="EMBL" id="MFC4619742.1"/>
    </source>
</evidence>